<dbReference type="Proteomes" id="UP001497623">
    <property type="component" value="Unassembled WGS sequence"/>
</dbReference>
<protein>
    <submittedName>
        <fullName evidence="1">Uncharacterized protein</fullName>
    </submittedName>
</protein>
<evidence type="ECO:0000313" key="2">
    <source>
        <dbReference type="Proteomes" id="UP001497623"/>
    </source>
</evidence>
<name>A0AAV2RIN5_MEGNR</name>
<comment type="caution">
    <text evidence="1">The sequence shown here is derived from an EMBL/GenBank/DDBJ whole genome shotgun (WGS) entry which is preliminary data.</text>
</comment>
<sequence>YECSGLSGEVDLRELELPRDMESLTISDSTELILNFATLTAFHELVDLMIQDSQVTELKINGSVPVQLKVLKFVRSWSRCPEPVSLFSVGCATKLLDLNSKVF</sequence>
<feature type="non-terminal residue" evidence="1">
    <location>
        <position position="103"/>
    </location>
</feature>
<proteinExistence type="predicted"/>
<dbReference type="EMBL" id="CAXKWB010024973">
    <property type="protein sequence ID" value="CAL4127039.1"/>
    <property type="molecule type" value="Genomic_DNA"/>
</dbReference>
<evidence type="ECO:0000313" key="1">
    <source>
        <dbReference type="EMBL" id="CAL4127039.1"/>
    </source>
</evidence>
<gene>
    <name evidence="1" type="ORF">MNOR_LOCUS25764</name>
</gene>
<dbReference type="AlphaFoldDB" id="A0AAV2RIN5"/>
<organism evidence="1 2">
    <name type="scientific">Meganyctiphanes norvegica</name>
    <name type="common">Northern krill</name>
    <name type="synonym">Thysanopoda norvegica</name>
    <dbReference type="NCBI Taxonomy" id="48144"/>
    <lineage>
        <taxon>Eukaryota</taxon>
        <taxon>Metazoa</taxon>
        <taxon>Ecdysozoa</taxon>
        <taxon>Arthropoda</taxon>
        <taxon>Crustacea</taxon>
        <taxon>Multicrustacea</taxon>
        <taxon>Malacostraca</taxon>
        <taxon>Eumalacostraca</taxon>
        <taxon>Eucarida</taxon>
        <taxon>Euphausiacea</taxon>
        <taxon>Euphausiidae</taxon>
        <taxon>Meganyctiphanes</taxon>
    </lineage>
</organism>
<reference evidence="1 2" key="1">
    <citation type="submission" date="2024-05" db="EMBL/GenBank/DDBJ databases">
        <authorList>
            <person name="Wallberg A."/>
        </authorList>
    </citation>
    <scope>NUCLEOTIDE SEQUENCE [LARGE SCALE GENOMIC DNA]</scope>
</reference>
<accession>A0AAV2RIN5</accession>
<feature type="non-terminal residue" evidence="1">
    <location>
        <position position="1"/>
    </location>
</feature>
<keyword evidence="2" id="KW-1185">Reference proteome</keyword>